<evidence type="ECO:0000313" key="2">
    <source>
        <dbReference type="EMBL" id="TRM55819.1"/>
    </source>
</evidence>
<evidence type="ECO:0000256" key="1">
    <source>
        <dbReference type="SAM" id="MobiDB-lite"/>
    </source>
</evidence>
<keyword evidence="3" id="KW-1185">Reference proteome</keyword>
<organism evidence="2 3">
    <name type="scientific">Schizophyllum amplum</name>
    <dbReference type="NCBI Taxonomy" id="97359"/>
    <lineage>
        <taxon>Eukaryota</taxon>
        <taxon>Fungi</taxon>
        <taxon>Dikarya</taxon>
        <taxon>Basidiomycota</taxon>
        <taxon>Agaricomycotina</taxon>
        <taxon>Agaricomycetes</taxon>
        <taxon>Agaricomycetidae</taxon>
        <taxon>Agaricales</taxon>
        <taxon>Schizophyllaceae</taxon>
        <taxon>Schizophyllum</taxon>
    </lineage>
</organism>
<feature type="compositionally biased region" description="Gly residues" evidence="1">
    <location>
        <begin position="35"/>
        <end position="47"/>
    </location>
</feature>
<dbReference type="AlphaFoldDB" id="A0A550BTE7"/>
<comment type="caution">
    <text evidence="2">The sequence shown here is derived from an EMBL/GenBank/DDBJ whole genome shotgun (WGS) entry which is preliminary data.</text>
</comment>
<sequence>MRATHGRRRRSRRPRMGRRGAPPSSSRFVWRGSDGSAGGDDAAGGDAGRGRRPRGCRPRTGAAQCSEAAFLHLSSFMSLSSATHDQGASPCSLLLPLLYAAHPDKRLLWRVPYRANGSPFNTAYFARICLFDGACWSGQGALHRGTFIERQLSSRRSTLGSASRNVSVHVPTQATRMRAQQAMST</sequence>
<protein>
    <submittedName>
        <fullName evidence="2">Uncharacterized protein</fullName>
    </submittedName>
</protein>
<feature type="region of interest" description="Disordered" evidence="1">
    <location>
        <begin position="1"/>
        <end position="60"/>
    </location>
</feature>
<accession>A0A550BTE7</accession>
<dbReference type="EMBL" id="VDMD01000092">
    <property type="protein sequence ID" value="TRM55819.1"/>
    <property type="molecule type" value="Genomic_DNA"/>
</dbReference>
<feature type="compositionally biased region" description="Low complexity" evidence="1">
    <location>
        <begin position="19"/>
        <end position="34"/>
    </location>
</feature>
<feature type="compositionally biased region" description="Basic residues" evidence="1">
    <location>
        <begin position="1"/>
        <end position="18"/>
    </location>
</feature>
<proteinExistence type="predicted"/>
<evidence type="ECO:0000313" key="3">
    <source>
        <dbReference type="Proteomes" id="UP000320762"/>
    </source>
</evidence>
<gene>
    <name evidence="2" type="ORF">BD626DRAFT_277298</name>
</gene>
<reference evidence="2 3" key="1">
    <citation type="journal article" date="2019" name="New Phytol.">
        <title>Comparative genomics reveals unique wood-decay strategies and fruiting body development in the Schizophyllaceae.</title>
        <authorList>
            <person name="Almasi E."/>
            <person name="Sahu N."/>
            <person name="Krizsan K."/>
            <person name="Balint B."/>
            <person name="Kovacs G.M."/>
            <person name="Kiss B."/>
            <person name="Cseklye J."/>
            <person name="Drula E."/>
            <person name="Henrissat B."/>
            <person name="Nagy I."/>
            <person name="Chovatia M."/>
            <person name="Adam C."/>
            <person name="LaButti K."/>
            <person name="Lipzen A."/>
            <person name="Riley R."/>
            <person name="Grigoriev I.V."/>
            <person name="Nagy L.G."/>
        </authorList>
    </citation>
    <scope>NUCLEOTIDE SEQUENCE [LARGE SCALE GENOMIC DNA]</scope>
    <source>
        <strain evidence="2 3">NL-1724</strain>
    </source>
</reference>
<name>A0A550BTE7_9AGAR</name>
<dbReference type="Proteomes" id="UP000320762">
    <property type="component" value="Unassembled WGS sequence"/>
</dbReference>